<dbReference type="PANTHER" id="PTHR28336:SF3">
    <property type="entry name" value="CHROMOSOME 11 C6ORF62 HOMOLOG"/>
    <property type="match status" value="1"/>
</dbReference>
<evidence type="ECO:0000256" key="1">
    <source>
        <dbReference type="SAM" id="Coils"/>
    </source>
</evidence>
<dbReference type="Gene3D" id="1.10.533.10">
    <property type="entry name" value="Death Domain, Fas"/>
    <property type="match status" value="1"/>
</dbReference>
<dbReference type="Pfam" id="PF00531">
    <property type="entry name" value="Death"/>
    <property type="match status" value="1"/>
</dbReference>
<dbReference type="SUPFAM" id="SSF47986">
    <property type="entry name" value="DEATH domain"/>
    <property type="match status" value="1"/>
</dbReference>
<keyword evidence="5" id="KW-1185">Reference proteome</keyword>
<comment type="caution">
    <text evidence="4">The sequence shown here is derived from an EMBL/GenBank/DDBJ whole genome shotgun (WGS) entry which is preliminary data.</text>
</comment>
<dbReference type="InterPro" id="IPR011029">
    <property type="entry name" value="DEATH-like_dom_sf"/>
</dbReference>
<feature type="compositionally biased region" description="Low complexity" evidence="2">
    <location>
        <begin position="353"/>
        <end position="364"/>
    </location>
</feature>
<dbReference type="Gene3D" id="2.60.220.30">
    <property type="match status" value="1"/>
</dbReference>
<evidence type="ECO:0000256" key="2">
    <source>
        <dbReference type="SAM" id="MobiDB-lite"/>
    </source>
</evidence>
<dbReference type="PANTHER" id="PTHR28336">
    <property type="entry name" value="BA1-643"/>
    <property type="match status" value="1"/>
</dbReference>
<proteinExistence type="predicted"/>
<gene>
    <name evidence="4" type="ORF">BaRGS_00029256</name>
</gene>
<sequence length="721" mass="81492">DAETIEEKELKAKLTQLNAKVAEAHAEVAEANKLTADTENAALQAHLAAEHAKKEAQRIREEILAWKKKQEAAQGGVAKGAVWEQWPVYEYETKGPPGEEKELLCCVRGHPAKFDKGQATCDVVDQVDISVTYAPHEELISRILDLSSTDGKDTSEETLYIAIPHMMTRAAASSREPVVKSLVGGRWVELTSREVVFEHLKDMKFVQVETKHFTTFLVMSRFKRDYLTFTKRSAKVTSSYDQRIVLNVAKDTFKDREHLLLQVQPVDSGSVNDFRSRDANGKALLTSSPIIHMEWQTKDNFAHPVNISLPCPPNPAKARKMALLRKQKEERMKGPTKPPAIPDDKEKEKQSKLKQAQAQATQGTEGEEGPVVRRQQTKWYMGQYGQTDDDENDDLCFIGFMHGKWTHVPDVKVIQVKLDIVNLDIDFGWERFMVLRIRQGTAPELLGGLAKGINEQLARRFVTVVVKQRTEDQYEMCVHVVPTARLEKAVPQLAEEGYDDGPDPSHTVSLQEGDQVVVTFSGNVRNVDSRYSTLRMVFNSNMTTAAYFTVCEVDRYLQKNFSMYRGVLHVQRRYALPINPALKKKASEHECLIPEVKSEPLCDVMIKIPKYHVEPLPTPKRAPVILHASDSVVDQETLKTLAAELGDEWRRLANRLQVQRVRIQAILRLVQGGQGTEEQAKYEMLMTWLKRSPQAADKTTILASALRSVGRMDLADHLLSR</sequence>
<feature type="coiled-coil region" evidence="1">
    <location>
        <begin position="7"/>
        <end position="69"/>
    </location>
</feature>
<name>A0ABD0JWU6_9CAEN</name>
<feature type="domain" description="Death" evidence="3">
    <location>
        <begin position="634"/>
        <end position="721"/>
    </location>
</feature>
<dbReference type="EMBL" id="JACVVK020000301">
    <property type="protein sequence ID" value="KAK7479539.1"/>
    <property type="molecule type" value="Genomic_DNA"/>
</dbReference>
<evidence type="ECO:0000313" key="5">
    <source>
        <dbReference type="Proteomes" id="UP001519460"/>
    </source>
</evidence>
<reference evidence="4 5" key="1">
    <citation type="journal article" date="2023" name="Sci. Data">
        <title>Genome assembly of the Korean intertidal mud-creeper Batillaria attramentaria.</title>
        <authorList>
            <person name="Patra A.K."/>
            <person name="Ho P.T."/>
            <person name="Jun S."/>
            <person name="Lee S.J."/>
            <person name="Kim Y."/>
            <person name="Won Y.J."/>
        </authorList>
    </citation>
    <scope>NUCLEOTIDE SEQUENCE [LARGE SCALE GENOMIC DNA]</scope>
    <source>
        <strain evidence="4">Wonlab-2016</strain>
    </source>
</reference>
<accession>A0ABD0JWU6</accession>
<organism evidence="4 5">
    <name type="scientific">Batillaria attramentaria</name>
    <dbReference type="NCBI Taxonomy" id="370345"/>
    <lineage>
        <taxon>Eukaryota</taxon>
        <taxon>Metazoa</taxon>
        <taxon>Spiralia</taxon>
        <taxon>Lophotrochozoa</taxon>
        <taxon>Mollusca</taxon>
        <taxon>Gastropoda</taxon>
        <taxon>Caenogastropoda</taxon>
        <taxon>Sorbeoconcha</taxon>
        <taxon>Cerithioidea</taxon>
        <taxon>Batillariidae</taxon>
        <taxon>Batillaria</taxon>
    </lineage>
</organism>
<dbReference type="PROSITE" id="PS50017">
    <property type="entry name" value="DEATH_DOMAIN"/>
    <property type="match status" value="1"/>
</dbReference>
<keyword evidence="1" id="KW-0175">Coiled coil</keyword>
<feature type="region of interest" description="Disordered" evidence="2">
    <location>
        <begin position="326"/>
        <end position="372"/>
    </location>
</feature>
<dbReference type="InterPro" id="IPR000488">
    <property type="entry name" value="Death_dom"/>
</dbReference>
<evidence type="ECO:0000259" key="3">
    <source>
        <dbReference type="PROSITE" id="PS50017"/>
    </source>
</evidence>
<dbReference type="AlphaFoldDB" id="A0ABD0JWU6"/>
<dbReference type="Proteomes" id="UP001519460">
    <property type="component" value="Unassembled WGS sequence"/>
</dbReference>
<protein>
    <recommendedName>
        <fullName evidence="3">Death domain-containing protein</fullName>
    </recommendedName>
</protein>
<feature type="compositionally biased region" description="Basic and acidic residues" evidence="2">
    <location>
        <begin position="342"/>
        <end position="351"/>
    </location>
</feature>
<evidence type="ECO:0000313" key="4">
    <source>
        <dbReference type="EMBL" id="KAK7479539.1"/>
    </source>
</evidence>
<feature type="non-terminal residue" evidence="4">
    <location>
        <position position="1"/>
    </location>
</feature>